<dbReference type="EMBL" id="MH360672">
    <property type="protein sequence ID" value="AXL95721.1"/>
    <property type="molecule type" value="mRNA"/>
</dbReference>
<dbReference type="AlphaFoldDB" id="A0A346CJH2"/>
<proteinExistence type="evidence at transcript level"/>
<sequence length="85" mass="9216">MHDIMNNNFTWGVFIILPVWLVYPPCQTTAPHGSQPAPPGRSSRGQCGNTKQQDRNATPTPPPPRAEAGASPPNVIHLRPAVQAR</sequence>
<protein>
    <submittedName>
        <fullName evidence="3">Conotoxin superfamily Z</fullName>
    </submittedName>
</protein>
<evidence type="ECO:0000313" key="3">
    <source>
        <dbReference type="EMBL" id="AXL95721.1"/>
    </source>
</evidence>
<accession>A0A346CJH2</accession>
<evidence type="ECO:0000256" key="1">
    <source>
        <dbReference type="SAM" id="MobiDB-lite"/>
    </source>
</evidence>
<keyword evidence="2" id="KW-0732">Signal</keyword>
<organism evidence="3">
    <name type="scientific">Conus ermineus</name>
    <name type="common">Agate cone</name>
    <name type="synonym">Chelyconus ermineus</name>
    <dbReference type="NCBI Taxonomy" id="55423"/>
    <lineage>
        <taxon>Eukaryota</taxon>
        <taxon>Metazoa</taxon>
        <taxon>Spiralia</taxon>
        <taxon>Lophotrochozoa</taxon>
        <taxon>Mollusca</taxon>
        <taxon>Gastropoda</taxon>
        <taxon>Caenogastropoda</taxon>
        <taxon>Neogastropoda</taxon>
        <taxon>Conoidea</taxon>
        <taxon>Conidae</taxon>
        <taxon>Conus</taxon>
        <taxon>Chelyconus</taxon>
    </lineage>
</organism>
<evidence type="ECO:0000256" key="2">
    <source>
        <dbReference type="SAM" id="SignalP"/>
    </source>
</evidence>
<feature type="signal peptide" evidence="2">
    <location>
        <begin position="1"/>
        <end position="28"/>
    </location>
</feature>
<feature type="region of interest" description="Disordered" evidence="1">
    <location>
        <begin position="27"/>
        <end position="85"/>
    </location>
</feature>
<feature type="chain" id="PRO_5017072455" evidence="2">
    <location>
        <begin position="29"/>
        <end position="85"/>
    </location>
</feature>
<name>A0A346CJH2_CONER</name>
<reference evidence="3" key="1">
    <citation type="journal article" date="2018" name="Genome Biol. Evol.">
        <title>Conotoxin diversity in Chelyconus ermineus (Born, 1778) and the convergent origin of piscivory in the Atlantic and Indo-Pacific cones.</title>
        <authorList>
            <person name="Abalde S."/>
            <person name="Tenorio M.J."/>
            <person name="Afonso C.M."/>
            <person name="Zardoya R."/>
        </authorList>
    </citation>
    <scope>NUCLEOTIDE SEQUENCE</scope>
    <source>
        <strain evidence="3">Cerm_384</strain>
    </source>
</reference>
<feature type="compositionally biased region" description="Polar residues" evidence="1">
    <location>
        <begin position="43"/>
        <end position="57"/>
    </location>
</feature>